<protein>
    <submittedName>
        <fullName evidence="1">Uncharacterized protein</fullName>
    </submittedName>
</protein>
<dbReference type="EMBL" id="KN831789">
    <property type="protein sequence ID" value="KIM38689.1"/>
    <property type="molecule type" value="Genomic_DNA"/>
</dbReference>
<dbReference type="AlphaFoldDB" id="A0A0C3C364"/>
<organism evidence="1 2">
    <name type="scientific">Hebeloma cylindrosporum</name>
    <dbReference type="NCBI Taxonomy" id="76867"/>
    <lineage>
        <taxon>Eukaryota</taxon>
        <taxon>Fungi</taxon>
        <taxon>Dikarya</taxon>
        <taxon>Basidiomycota</taxon>
        <taxon>Agaricomycotina</taxon>
        <taxon>Agaricomycetes</taxon>
        <taxon>Agaricomycetidae</taxon>
        <taxon>Agaricales</taxon>
        <taxon>Agaricineae</taxon>
        <taxon>Hymenogastraceae</taxon>
        <taxon>Hebeloma</taxon>
    </lineage>
</organism>
<dbReference type="Proteomes" id="UP000053424">
    <property type="component" value="Unassembled WGS sequence"/>
</dbReference>
<evidence type="ECO:0000313" key="2">
    <source>
        <dbReference type="Proteomes" id="UP000053424"/>
    </source>
</evidence>
<evidence type="ECO:0000313" key="1">
    <source>
        <dbReference type="EMBL" id="KIM38689.1"/>
    </source>
</evidence>
<reference evidence="1 2" key="1">
    <citation type="submission" date="2014-04" db="EMBL/GenBank/DDBJ databases">
        <authorList>
            <consortium name="DOE Joint Genome Institute"/>
            <person name="Kuo A."/>
            <person name="Gay G."/>
            <person name="Dore J."/>
            <person name="Kohler A."/>
            <person name="Nagy L.G."/>
            <person name="Floudas D."/>
            <person name="Copeland A."/>
            <person name="Barry K.W."/>
            <person name="Cichocki N."/>
            <person name="Veneault-Fourrey C."/>
            <person name="LaButti K."/>
            <person name="Lindquist E.A."/>
            <person name="Lipzen A."/>
            <person name="Lundell T."/>
            <person name="Morin E."/>
            <person name="Murat C."/>
            <person name="Sun H."/>
            <person name="Tunlid A."/>
            <person name="Henrissat B."/>
            <person name="Grigoriev I.V."/>
            <person name="Hibbett D.S."/>
            <person name="Martin F."/>
            <person name="Nordberg H.P."/>
            <person name="Cantor M.N."/>
            <person name="Hua S.X."/>
        </authorList>
    </citation>
    <scope>NUCLEOTIDE SEQUENCE [LARGE SCALE GENOMIC DNA]</scope>
    <source>
        <strain evidence="2">h7</strain>
    </source>
</reference>
<dbReference type="HOGENOM" id="CLU_2849925_0_0_1"/>
<accession>A0A0C3C364</accession>
<gene>
    <name evidence="1" type="ORF">M413DRAFT_447647</name>
</gene>
<reference evidence="2" key="2">
    <citation type="submission" date="2015-01" db="EMBL/GenBank/DDBJ databases">
        <title>Evolutionary Origins and Diversification of the Mycorrhizal Mutualists.</title>
        <authorList>
            <consortium name="DOE Joint Genome Institute"/>
            <consortium name="Mycorrhizal Genomics Consortium"/>
            <person name="Kohler A."/>
            <person name="Kuo A."/>
            <person name="Nagy L.G."/>
            <person name="Floudas D."/>
            <person name="Copeland A."/>
            <person name="Barry K.W."/>
            <person name="Cichocki N."/>
            <person name="Veneault-Fourrey C."/>
            <person name="LaButti K."/>
            <person name="Lindquist E.A."/>
            <person name="Lipzen A."/>
            <person name="Lundell T."/>
            <person name="Morin E."/>
            <person name="Murat C."/>
            <person name="Riley R."/>
            <person name="Ohm R."/>
            <person name="Sun H."/>
            <person name="Tunlid A."/>
            <person name="Henrissat B."/>
            <person name="Grigoriev I.V."/>
            <person name="Hibbett D.S."/>
            <person name="Martin F."/>
        </authorList>
    </citation>
    <scope>NUCLEOTIDE SEQUENCE [LARGE SCALE GENOMIC DNA]</scope>
    <source>
        <strain evidence="2">h7</strain>
    </source>
</reference>
<keyword evidence="2" id="KW-1185">Reference proteome</keyword>
<sequence>MQVDALCKYSSFPSSSSIISGPECLDAESPRKTFETAALSTMFHDLWKVGGEPNVFQLSTLKIGY</sequence>
<proteinExistence type="predicted"/>
<name>A0A0C3C364_HEBCY</name>